<evidence type="ECO:0000256" key="2">
    <source>
        <dbReference type="ARBA" id="ARBA00022692"/>
    </source>
</evidence>
<evidence type="ECO:0000256" key="8">
    <source>
        <dbReference type="SAM" id="Phobius"/>
    </source>
</evidence>
<dbReference type="RefSeq" id="XP_026740148.1">
    <property type="nucleotide sequence ID" value="XM_026884347.1"/>
</dbReference>
<feature type="compositionally biased region" description="Polar residues" evidence="7">
    <location>
        <begin position="416"/>
        <end position="432"/>
    </location>
</feature>
<keyword evidence="6" id="KW-0456">Lyase</keyword>
<dbReference type="InterPro" id="IPR053935">
    <property type="entry name" value="VKGC_lumenal_dom"/>
</dbReference>
<dbReference type="InterPro" id="IPR011020">
    <property type="entry name" value="HTTM-like"/>
</dbReference>
<comment type="subcellular location">
    <subcellularLocation>
        <location evidence="1">Endomembrane system</location>
        <topology evidence="1">Multi-pass membrane protein</topology>
    </subcellularLocation>
</comment>
<feature type="domain" description="HTTM-like" evidence="9">
    <location>
        <begin position="68"/>
        <end position="322"/>
    </location>
</feature>
<name>A0A7E5WHE7_TRINI</name>
<gene>
    <name evidence="11" type="primary">LOC113502696</name>
</gene>
<feature type="transmembrane region" description="Helical" evidence="8">
    <location>
        <begin position="299"/>
        <end position="318"/>
    </location>
</feature>
<dbReference type="PANTHER" id="PTHR12639:SF6">
    <property type="entry name" value="VITAMIN K-DEPENDENT GAMMA-CARBOXYLASE"/>
    <property type="match status" value="1"/>
</dbReference>
<reference evidence="11" key="1">
    <citation type="submission" date="2025-08" db="UniProtKB">
        <authorList>
            <consortium name="RefSeq"/>
        </authorList>
    </citation>
    <scope>IDENTIFICATION</scope>
</reference>
<evidence type="ECO:0000256" key="1">
    <source>
        <dbReference type="ARBA" id="ARBA00004127"/>
    </source>
</evidence>
<dbReference type="KEGG" id="tnl:113502696"/>
<evidence type="ECO:0000313" key="10">
    <source>
        <dbReference type="Proteomes" id="UP000322000"/>
    </source>
</evidence>
<evidence type="ECO:0000259" key="9">
    <source>
        <dbReference type="SMART" id="SM00752"/>
    </source>
</evidence>
<dbReference type="GO" id="GO:0012505">
    <property type="term" value="C:endomembrane system"/>
    <property type="evidence" value="ECO:0007669"/>
    <property type="project" value="UniProtKB-SubCell"/>
</dbReference>
<evidence type="ECO:0000256" key="5">
    <source>
        <dbReference type="ARBA" id="ARBA00023157"/>
    </source>
</evidence>
<evidence type="ECO:0000256" key="7">
    <source>
        <dbReference type="SAM" id="MobiDB-lite"/>
    </source>
</evidence>
<dbReference type="InParanoid" id="A0A7E5WHE7"/>
<feature type="compositionally biased region" description="Basic and acidic residues" evidence="7">
    <location>
        <begin position="390"/>
        <end position="414"/>
    </location>
</feature>
<evidence type="ECO:0000256" key="6">
    <source>
        <dbReference type="ARBA" id="ARBA00023239"/>
    </source>
</evidence>
<dbReference type="FunCoup" id="A0A7E5WHE7">
    <property type="interactions" value="171"/>
</dbReference>
<evidence type="ECO:0000313" key="11">
    <source>
        <dbReference type="RefSeq" id="XP_026740148.1"/>
    </source>
</evidence>
<keyword evidence="3 8" id="KW-1133">Transmembrane helix</keyword>
<accession>A0A7E5WHE7</accession>
<dbReference type="Pfam" id="PF05090">
    <property type="entry name" value="HTTM"/>
    <property type="match status" value="1"/>
</dbReference>
<dbReference type="Proteomes" id="UP000322000">
    <property type="component" value="Chromosome 17"/>
</dbReference>
<dbReference type="GO" id="GO:0019842">
    <property type="term" value="F:vitamin binding"/>
    <property type="evidence" value="ECO:0007669"/>
    <property type="project" value="TreeGrafter"/>
</dbReference>
<proteinExistence type="predicted"/>
<feature type="compositionally biased region" description="Polar residues" evidence="7">
    <location>
        <begin position="371"/>
        <end position="389"/>
    </location>
</feature>
<organism evidence="10 11">
    <name type="scientific">Trichoplusia ni</name>
    <name type="common">Cabbage looper</name>
    <dbReference type="NCBI Taxonomy" id="7111"/>
    <lineage>
        <taxon>Eukaryota</taxon>
        <taxon>Metazoa</taxon>
        <taxon>Ecdysozoa</taxon>
        <taxon>Arthropoda</taxon>
        <taxon>Hexapoda</taxon>
        <taxon>Insecta</taxon>
        <taxon>Pterygota</taxon>
        <taxon>Neoptera</taxon>
        <taxon>Endopterygota</taxon>
        <taxon>Lepidoptera</taxon>
        <taxon>Glossata</taxon>
        <taxon>Ditrysia</taxon>
        <taxon>Noctuoidea</taxon>
        <taxon>Noctuidae</taxon>
        <taxon>Plusiinae</taxon>
        <taxon>Trichoplusia</taxon>
    </lineage>
</organism>
<keyword evidence="2 8" id="KW-0812">Transmembrane</keyword>
<keyword evidence="4 8" id="KW-0472">Membrane</keyword>
<dbReference type="InterPro" id="IPR007782">
    <property type="entry name" value="VKG_COase"/>
</dbReference>
<dbReference type="SMART" id="SM00752">
    <property type="entry name" value="HTTM"/>
    <property type="match status" value="1"/>
</dbReference>
<sequence>MAPMYYCYTQWAMMVDKQHNQRKPAMKVKEKVKNTYQKVDDKFFEQFGFKLKDVTFDKLLDYMYCLKDSSSLAVTRILFGLAMLFDIPDERGGAIMNKRWGDPNVCHFPLLPFLSSVGMPYMALVYAALWIGALGIMLGYKYRVAAPLFTACHWYLFLIEKSFWNNHSYLFGLVALLLCFTEAECYWSLDAYLDPKKKKLSVPYWNYFLLKYQFFILYFMAGMKKGTAEWLTGYSVLNISEHWVFAPFRYFLTVGQTDYLVVHCFVFLFDLTIAIWMMWSRTRHVAMLFCAMFHFMNSRLFRIGMFPWVCLATMPLFYPFDWPKTIISFANYCYTQLKQNTYKKVTECKIIPICRTIHPVLRNEGKSTELISKESSNNQETKNSEANTDQGEKTDANDEMLNPKDEIHQEKDQNGLEETNSPVNNETYSRTDTGTDFNDVEYKKKRRTMYLIALYVFVQAFLPYSHFITKGYNNWTDGLYGYSWDMMVHTWDVGNMVIRAVDNDSNKEIYIDSQKHTPNDRWSRHGDMVYQYAQCLKSMFDPKRSNSPLRTSAKNISIYFDIWYSLNGRFVQRMFDSKTDMLKASWTPFRRVPYLMPLVEGAEGWRSKLDEIRNDVHSWSENSDVVFCADFPGYEQEKFIPIELRNVTLTVLEGQVVYETQGTKQKIGQSYMLNKGNRLLIESGEFHKVLNFDVKPVFYMYNFYNGSEIISKQDLSYSKPKLPIYNELARRFNNMIIFANLVARNLFKILHFQQCSL</sequence>
<dbReference type="GeneID" id="113502696"/>
<feature type="transmembrane region" description="Helical" evidence="8">
    <location>
        <begin position="108"/>
        <end position="134"/>
    </location>
</feature>
<keyword evidence="5" id="KW-1015">Disulfide bond</keyword>
<keyword evidence="10" id="KW-1185">Reference proteome</keyword>
<dbReference type="OrthoDB" id="206689at2759"/>
<protein>
    <submittedName>
        <fullName evidence="11">Vitamin K-dependent gamma-carboxylase</fullName>
    </submittedName>
</protein>
<evidence type="ECO:0000256" key="4">
    <source>
        <dbReference type="ARBA" id="ARBA00023136"/>
    </source>
</evidence>
<dbReference type="GO" id="GO:0008488">
    <property type="term" value="F:gamma-glutamyl carboxylase activity"/>
    <property type="evidence" value="ECO:0007669"/>
    <property type="project" value="InterPro"/>
</dbReference>
<dbReference type="AlphaFoldDB" id="A0A7E5WHE7"/>
<feature type="region of interest" description="Disordered" evidence="7">
    <location>
        <begin position="371"/>
        <end position="432"/>
    </location>
</feature>
<dbReference type="InterPro" id="IPR053934">
    <property type="entry name" value="HTTM_dom"/>
</dbReference>
<feature type="transmembrane region" description="Helical" evidence="8">
    <location>
        <begin position="204"/>
        <end position="221"/>
    </location>
</feature>
<dbReference type="PANTHER" id="PTHR12639">
    <property type="entry name" value="VITAMIN K-DEPENDENT GAMMA-CARBOXYLASE"/>
    <property type="match status" value="1"/>
</dbReference>
<feature type="transmembrane region" description="Helical" evidence="8">
    <location>
        <begin position="259"/>
        <end position="279"/>
    </location>
</feature>
<dbReference type="Pfam" id="PF22777">
    <property type="entry name" value="VKGC_lumenal_dom"/>
    <property type="match status" value="1"/>
</dbReference>
<evidence type="ECO:0000256" key="3">
    <source>
        <dbReference type="ARBA" id="ARBA00022989"/>
    </source>
</evidence>